<comment type="caution">
    <text evidence="2">The sequence shown here is derived from an EMBL/GenBank/DDBJ whole genome shotgun (WGS) entry which is preliminary data.</text>
</comment>
<sequence length="119" mass="13159">MFIKKSADSLFRSELNSLEDAVVSSYGGLDLNSGQGIQEASYLHEPARLDTEYKFQPGKRPTSITKTSRPRPVEHRILTGPEPPLDSRRSRFTRYPPPADIRQHCGVCTTALESGVNGA</sequence>
<protein>
    <submittedName>
        <fullName evidence="2">Uncharacterized protein</fullName>
    </submittedName>
</protein>
<keyword evidence="3" id="KW-1185">Reference proteome</keyword>
<dbReference type="Proteomes" id="UP000030104">
    <property type="component" value="Unassembled WGS sequence"/>
</dbReference>
<organism evidence="2 3">
    <name type="scientific">Penicillium italicum</name>
    <name type="common">Blue mold</name>
    <dbReference type="NCBI Taxonomy" id="40296"/>
    <lineage>
        <taxon>Eukaryota</taxon>
        <taxon>Fungi</taxon>
        <taxon>Dikarya</taxon>
        <taxon>Ascomycota</taxon>
        <taxon>Pezizomycotina</taxon>
        <taxon>Eurotiomycetes</taxon>
        <taxon>Eurotiomycetidae</taxon>
        <taxon>Eurotiales</taxon>
        <taxon>Aspergillaceae</taxon>
        <taxon>Penicillium</taxon>
    </lineage>
</organism>
<dbReference type="HOGENOM" id="CLU_2062283_0_0_1"/>
<proteinExistence type="predicted"/>
<feature type="region of interest" description="Disordered" evidence="1">
    <location>
        <begin position="55"/>
        <end position="98"/>
    </location>
</feature>
<reference evidence="2 3" key="1">
    <citation type="journal article" date="2015" name="Mol. Plant Microbe Interact.">
        <title>Genome, transcriptome, and functional analyses of Penicillium expansum provide new insights into secondary metabolism and pathogenicity.</title>
        <authorList>
            <person name="Ballester A.R."/>
            <person name="Marcet-Houben M."/>
            <person name="Levin E."/>
            <person name="Sela N."/>
            <person name="Selma-Lazaro C."/>
            <person name="Carmona L."/>
            <person name="Wisniewski M."/>
            <person name="Droby S."/>
            <person name="Gonzalez-Candelas L."/>
            <person name="Gabaldon T."/>
        </authorList>
    </citation>
    <scope>NUCLEOTIDE SEQUENCE [LARGE SCALE GENOMIC DNA]</scope>
    <source>
        <strain evidence="2 3">PHI-1</strain>
    </source>
</reference>
<name>A0A0A2L4W7_PENIT</name>
<evidence type="ECO:0000313" key="3">
    <source>
        <dbReference type="Proteomes" id="UP000030104"/>
    </source>
</evidence>
<gene>
    <name evidence="2" type="ORF">PITC_084750</name>
</gene>
<evidence type="ECO:0000256" key="1">
    <source>
        <dbReference type="SAM" id="MobiDB-lite"/>
    </source>
</evidence>
<dbReference type="EMBL" id="JQGA01000699">
    <property type="protein sequence ID" value="KGO74228.1"/>
    <property type="molecule type" value="Genomic_DNA"/>
</dbReference>
<dbReference type="OrthoDB" id="10454345at2759"/>
<dbReference type="AlphaFoldDB" id="A0A0A2L4W7"/>
<accession>A0A0A2L4W7</accession>
<evidence type="ECO:0000313" key="2">
    <source>
        <dbReference type="EMBL" id="KGO74228.1"/>
    </source>
</evidence>